<feature type="domain" description="EAL" evidence="1">
    <location>
        <begin position="15"/>
        <end position="265"/>
    </location>
</feature>
<dbReference type="Gene3D" id="3.30.70.270">
    <property type="match status" value="1"/>
</dbReference>
<keyword evidence="4" id="KW-1185">Reference proteome</keyword>
<dbReference type="RefSeq" id="WP_186507953.1">
    <property type="nucleotide sequence ID" value="NZ_JACNEP010000018.1"/>
</dbReference>
<evidence type="ECO:0000259" key="2">
    <source>
        <dbReference type="PROSITE" id="PS50887"/>
    </source>
</evidence>
<dbReference type="Pfam" id="PF00563">
    <property type="entry name" value="EAL"/>
    <property type="match status" value="1"/>
</dbReference>
<evidence type="ECO:0000313" key="3">
    <source>
        <dbReference type="EMBL" id="MBC3767431.1"/>
    </source>
</evidence>
<evidence type="ECO:0000313" key="4">
    <source>
        <dbReference type="Proteomes" id="UP000601768"/>
    </source>
</evidence>
<accession>A0A8J6IVG0</accession>
<name>A0A8J6IVG0_9ALTE</name>
<dbReference type="EMBL" id="JACNEP010000018">
    <property type="protein sequence ID" value="MBC3767431.1"/>
    <property type="molecule type" value="Genomic_DNA"/>
</dbReference>
<gene>
    <name evidence="3" type="ORF">H8B19_16250</name>
</gene>
<dbReference type="InterPro" id="IPR001633">
    <property type="entry name" value="EAL_dom"/>
</dbReference>
<dbReference type="SUPFAM" id="SSF54631">
    <property type="entry name" value="CBS-domain pair"/>
    <property type="match status" value="1"/>
</dbReference>
<dbReference type="CDD" id="cd01949">
    <property type="entry name" value="GGDEF"/>
    <property type="match status" value="1"/>
</dbReference>
<dbReference type="SUPFAM" id="SSF55073">
    <property type="entry name" value="Nucleotide cyclase"/>
    <property type="match status" value="1"/>
</dbReference>
<dbReference type="SUPFAM" id="SSF141868">
    <property type="entry name" value="EAL domain-like"/>
    <property type="match status" value="1"/>
</dbReference>
<dbReference type="PROSITE" id="PS50887">
    <property type="entry name" value="GGDEF"/>
    <property type="match status" value="1"/>
</dbReference>
<dbReference type="InterPro" id="IPR000160">
    <property type="entry name" value="GGDEF_dom"/>
</dbReference>
<comment type="caution">
    <text evidence="3">The sequence shown here is derived from an EMBL/GenBank/DDBJ whole genome shotgun (WGS) entry which is preliminary data.</text>
</comment>
<dbReference type="AlphaFoldDB" id="A0A8J6IVG0"/>
<dbReference type="PROSITE" id="PS50883">
    <property type="entry name" value="EAL"/>
    <property type="match status" value="1"/>
</dbReference>
<protein>
    <submittedName>
        <fullName evidence="3">GGDEF domain-containing protein</fullName>
    </submittedName>
</protein>
<dbReference type="PANTHER" id="PTHR33121:SF76">
    <property type="entry name" value="SIGNALING PROTEIN"/>
    <property type="match status" value="1"/>
</dbReference>
<organism evidence="3 4">
    <name type="scientific">Neptunicella marina</name>
    <dbReference type="NCBI Taxonomy" id="2125989"/>
    <lineage>
        <taxon>Bacteria</taxon>
        <taxon>Pseudomonadati</taxon>
        <taxon>Pseudomonadota</taxon>
        <taxon>Gammaproteobacteria</taxon>
        <taxon>Alteromonadales</taxon>
        <taxon>Alteromonadaceae</taxon>
        <taxon>Neptunicella</taxon>
    </lineage>
</organism>
<reference evidence="3" key="1">
    <citation type="journal article" date="2018" name="Int. J. Syst. Evol. Microbiol.">
        <title>Neptunicella marina gen. nov., sp. nov., isolated from surface seawater.</title>
        <authorList>
            <person name="Liu X."/>
            <person name="Lai Q."/>
            <person name="Du Y."/>
            <person name="Zhang X."/>
            <person name="Liu Z."/>
            <person name="Sun F."/>
            <person name="Shao Z."/>
        </authorList>
    </citation>
    <scope>NUCLEOTIDE SEQUENCE</scope>
    <source>
        <strain evidence="3">S27-2</strain>
    </source>
</reference>
<dbReference type="CDD" id="cd04598">
    <property type="entry name" value="CBS_pair_GGDEF_EAL"/>
    <property type="match status" value="1"/>
</dbReference>
<reference evidence="3" key="2">
    <citation type="submission" date="2020-08" db="EMBL/GenBank/DDBJ databases">
        <authorList>
            <person name="Lai Q."/>
        </authorList>
    </citation>
    <scope>NUCLEOTIDE SEQUENCE</scope>
    <source>
        <strain evidence="3">S27-2</strain>
    </source>
</reference>
<dbReference type="CDD" id="cd01948">
    <property type="entry name" value="EAL"/>
    <property type="match status" value="1"/>
</dbReference>
<dbReference type="Gene3D" id="3.10.580.10">
    <property type="entry name" value="CBS-domain"/>
    <property type="match status" value="1"/>
</dbReference>
<dbReference type="InterPro" id="IPR043128">
    <property type="entry name" value="Rev_trsase/Diguanyl_cyclase"/>
</dbReference>
<dbReference type="GO" id="GO:0071111">
    <property type="term" value="F:cyclic-guanylate-specific phosphodiesterase activity"/>
    <property type="evidence" value="ECO:0007669"/>
    <property type="project" value="InterPro"/>
</dbReference>
<sequence>MRKLKDVGPQPDEDVVNMLTELKKILALESISSLYQPIIDKYSGEIFAYEALSRGPSDSVLHSPTQLFESARQHNLLCDMENLCRKRAVQGFVQQQLPGRLFINISPEALEQSNHQKGKTLELLTEYGLTTSQVVIELTEQHAGTDETILLNALRHYQEMGFAIALDDLGAGYSSLRLWSQARPEFVKIDRHFIENIDSDNTKQEFVRSFVEIAQSMHCKVIAEGVETQEEFEYLCRLKIDYFQGYYFCRPQAKPPSKIQLDSAAQPLSKRSKNYVSASALVVHSISVPQTHKTNEVVQIFQDRPNINSIAVLQDNKAIGIVHRSELLGLFSKPFGRDLYGKAPVVNVMERKPLAVDSTLSIDQVSRLVTSRARYHQEDDFIICKNGEFLGIGLVIDLLKQITEAQIKQARHSNPLTQLPGLVPINDCIEQLIRDERQFVVAHFDIDHFKPFNDVYGFAKGDEVILALGQCLQKFASSSHDTVGHIGGDDFIVLWNSEDWQNRVDNIVKSFSHAIKDLYQADHVQMGGFVCPDRYGESRFIPLTTLSIAAIEISAGSHQSAFEVSSCLSPLKHAAKQQSGHSMALNHPAGVKQVGADIRPEKKAENWRDEIVIP</sequence>
<dbReference type="SMART" id="SM00052">
    <property type="entry name" value="EAL"/>
    <property type="match status" value="1"/>
</dbReference>
<dbReference type="SMART" id="SM00267">
    <property type="entry name" value="GGDEF"/>
    <property type="match status" value="1"/>
</dbReference>
<dbReference type="Gene3D" id="3.20.20.450">
    <property type="entry name" value="EAL domain"/>
    <property type="match status" value="1"/>
</dbReference>
<dbReference type="Pfam" id="PF00990">
    <property type="entry name" value="GGDEF"/>
    <property type="match status" value="1"/>
</dbReference>
<dbReference type="Pfam" id="PF00571">
    <property type="entry name" value="CBS"/>
    <property type="match status" value="1"/>
</dbReference>
<dbReference type="Proteomes" id="UP000601768">
    <property type="component" value="Unassembled WGS sequence"/>
</dbReference>
<dbReference type="InterPro" id="IPR046342">
    <property type="entry name" value="CBS_dom_sf"/>
</dbReference>
<dbReference type="InterPro" id="IPR035919">
    <property type="entry name" value="EAL_sf"/>
</dbReference>
<dbReference type="InterPro" id="IPR029787">
    <property type="entry name" value="Nucleotide_cyclase"/>
</dbReference>
<proteinExistence type="predicted"/>
<dbReference type="NCBIfam" id="TIGR00254">
    <property type="entry name" value="GGDEF"/>
    <property type="match status" value="1"/>
</dbReference>
<dbReference type="InterPro" id="IPR050706">
    <property type="entry name" value="Cyclic-di-GMP_PDE-like"/>
</dbReference>
<evidence type="ECO:0000259" key="1">
    <source>
        <dbReference type="PROSITE" id="PS50883"/>
    </source>
</evidence>
<dbReference type="PANTHER" id="PTHR33121">
    <property type="entry name" value="CYCLIC DI-GMP PHOSPHODIESTERASE PDEF"/>
    <property type="match status" value="1"/>
</dbReference>
<dbReference type="InterPro" id="IPR000644">
    <property type="entry name" value="CBS_dom"/>
</dbReference>
<feature type="domain" description="GGDEF" evidence="2">
    <location>
        <begin position="437"/>
        <end position="588"/>
    </location>
</feature>